<dbReference type="PANTHER" id="PTHR33936:SF24">
    <property type="entry name" value="C2H2-TYPE DOMAIN-CONTAINING PROTEIN"/>
    <property type="match status" value="1"/>
</dbReference>
<organism evidence="3 4">
    <name type="scientific">Diabrotica virgifera virgifera</name>
    <name type="common">western corn rootworm</name>
    <dbReference type="NCBI Taxonomy" id="50390"/>
    <lineage>
        <taxon>Eukaryota</taxon>
        <taxon>Metazoa</taxon>
        <taxon>Ecdysozoa</taxon>
        <taxon>Arthropoda</taxon>
        <taxon>Hexapoda</taxon>
        <taxon>Insecta</taxon>
        <taxon>Pterygota</taxon>
        <taxon>Neoptera</taxon>
        <taxon>Endopterygota</taxon>
        <taxon>Coleoptera</taxon>
        <taxon>Polyphaga</taxon>
        <taxon>Cucujiformia</taxon>
        <taxon>Chrysomeloidea</taxon>
        <taxon>Chrysomelidae</taxon>
        <taxon>Galerucinae</taxon>
        <taxon>Diabroticina</taxon>
        <taxon>Diabroticites</taxon>
        <taxon>Diabrotica</taxon>
    </lineage>
</organism>
<evidence type="ECO:0000313" key="4">
    <source>
        <dbReference type="Proteomes" id="UP001652700"/>
    </source>
</evidence>
<dbReference type="Pfam" id="PF21056">
    <property type="entry name" value="ZSWIM1-3_RNaseH-like"/>
    <property type="match status" value="1"/>
</dbReference>
<dbReference type="GeneID" id="126885809"/>
<name>A0ABM5KE98_DIAVI</name>
<reference evidence="3" key="1">
    <citation type="submission" date="2025-05" db="UniProtKB">
        <authorList>
            <consortium name="EnsemblMetazoa"/>
        </authorList>
    </citation>
    <scope>IDENTIFICATION</scope>
</reference>
<protein>
    <recommendedName>
        <fullName evidence="2">C2H2-type domain-containing protein</fullName>
    </recommendedName>
</protein>
<feature type="domain" description="C2H2-type" evidence="2">
    <location>
        <begin position="40"/>
        <end position="61"/>
    </location>
</feature>
<dbReference type="PANTHER" id="PTHR33936">
    <property type="entry name" value="PROTEIN CBG17840"/>
    <property type="match status" value="1"/>
</dbReference>
<feature type="region of interest" description="Disordered" evidence="1">
    <location>
        <begin position="1"/>
        <end position="25"/>
    </location>
</feature>
<dbReference type="InterPro" id="IPR013087">
    <property type="entry name" value="Znf_C2H2_type"/>
</dbReference>
<dbReference type="PROSITE" id="PS00028">
    <property type="entry name" value="ZINC_FINGER_C2H2_1"/>
    <property type="match status" value="1"/>
</dbReference>
<keyword evidence="4" id="KW-1185">Reference proteome</keyword>
<evidence type="ECO:0000259" key="2">
    <source>
        <dbReference type="PROSITE" id="PS00028"/>
    </source>
</evidence>
<accession>A0ABM5KE98</accession>
<dbReference type="InterPro" id="IPR048324">
    <property type="entry name" value="ZSWIM1-3_RNaseH-like"/>
</dbReference>
<sequence>MDSIYQSTTSTSLQSTSTSHQSTSTSSEFVSGAQDLSRTCHLCSKIFKTVKIRNHHIKSIHKIDVSVKKINHIVCPLCEQETNLQTHENLRKHLKENHQLSIELITLEFSSKQEYETWKDMQKIETSYALTRVCNTKEHKSLYYECNRSDIRGYKPNYKIRTEKSGGSIKIKGVCPSRLICKQRDQGQVSVSYWKTHAGHEEELRAMHLSKAEEKMLVEKLTAGVPPSRILKDSRKLEIPQLDRLAVSTSKDLVNLSTKCNIHKKRDQNDMVAVALKVQEWNTNNKNYAFLFKKEGEEHDVLRTEDFAIGFMNKIMEDKLREFPNIICVDGTHGTNKRRMDLTIMLIKDDRNQGFPVAFLLSNRLDQRVQEVFLGALKNRMKTEIRADHFMSDDDPKYYNAWVNTMGNQPNKLLCTWHVIKNWNFQGKSKIKDTTIKKEMKNDLRQIITETDEEKFMELRDIYLTKLKNANETEFCNYLEKKYFKSMKRTKTWAHCYRRNSGINTNMSLESLNNLLKTNYLNRTATGGIEKLLDTMDELVEVKMWKRIVDIKRPNANNYQDRTIIQAHRGAETIKRKMEVTKNMEIYGQYQVRSLTDPNILQNVTLRQVCESECKMLFCRVCKICIHRYQCDCRVYAVRNTLCQHVHLVRMYEESVGTNSVLDDAARCLGETSIIKSRHEEEINEFIRGTLEQTNLTQEKTKRNLQQEYVNNMMNKLDDESFAKFMRVVQGPLEKLNEEAMNITKKRKMEKQQYFPSNKKRNVK</sequence>
<dbReference type="EnsemblMetazoa" id="XM_050652557.1">
    <property type="protein sequence ID" value="XP_050508514.1"/>
    <property type="gene ID" value="LOC126885809"/>
</dbReference>
<dbReference type="Proteomes" id="UP001652700">
    <property type="component" value="Unplaced"/>
</dbReference>
<dbReference type="RefSeq" id="XP_050508514.1">
    <property type="nucleotide sequence ID" value="XM_050652557.1"/>
</dbReference>
<evidence type="ECO:0000313" key="3">
    <source>
        <dbReference type="EnsemblMetazoa" id="XP_050508514.1"/>
    </source>
</evidence>
<dbReference type="InterPro" id="IPR052797">
    <property type="entry name" value="RegFact_GeneExpr_CellDeath"/>
</dbReference>
<proteinExistence type="predicted"/>
<evidence type="ECO:0000256" key="1">
    <source>
        <dbReference type="SAM" id="MobiDB-lite"/>
    </source>
</evidence>
<dbReference type="SMART" id="SM00355">
    <property type="entry name" value="ZnF_C2H2"/>
    <property type="match status" value="2"/>
</dbReference>